<evidence type="ECO:0000313" key="9">
    <source>
        <dbReference type="EMBL" id="QHK18566.1"/>
    </source>
</evidence>
<comment type="similarity">
    <text evidence="7">Belongs to the binding-protein-dependent transport system permease family.</text>
</comment>
<keyword evidence="10" id="KW-1185">Reference proteome</keyword>
<protein>
    <submittedName>
        <fullName evidence="9">ABC transporter permease subunit</fullName>
    </submittedName>
</protein>
<dbReference type="PANTHER" id="PTHR30614:SF35">
    <property type="entry name" value="ABC TRANSPORTER PERMEASE PROTEIN"/>
    <property type="match status" value="1"/>
</dbReference>
<evidence type="ECO:0000256" key="5">
    <source>
        <dbReference type="ARBA" id="ARBA00022989"/>
    </source>
</evidence>
<evidence type="ECO:0000256" key="2">
    <source>
        <dbReference type="ARBA" id="ARBA00022448"/>
    </source>
</evidence>
<evidence type="ECO:0000256" key="6">
    <source>
        <dbReference type="ARBA" id="ARBA00023136"/>
    </source>
</evidence>
<feature type="transmembrane region" description="Helical" evidence="7">
    <location>
        <begin position="144"/>
        <end position="167"/>
    </location>
</feature>
<dbReference type="CDD" id="cd06261">
    <property type="entry name" value="TM_PBP2"/>
    <property type="match status" value="1"/>
</dbReference>
<dbReference type="GO" id="GO:0022857">
    <property type="term" value="F:transmembrane transporter activity"/>
    <property type="evidence" value="ECO:0007669"/>
    <property type="project" value="InterPro"/>
</dbReference>
<dbReference type="Gene3D" id="1.10.3720.10">
    <property type="entry name" value="MetI-like"/>
    <property type="match status" value="1"/>
</dbReference>
<dbReference type="InterPro" id="IPR010065">
    <property type="entry name" value="AA_ABC_transptr_permease_3TM"/>
</dbReference>
<dbReference type="Proteomes" id="UP000464186">
    <property type="component" value="Chromosome"/>
</dbReference>
<reference evidence="9 10" key="1">
    <citation type="submission" date="2020-01" db="EMBL/GenBank/DDBJ databases">
        <title>Pseudarthrobacter psychrotolerans sp. nov., isolated from antarctic soil.</title>
        <authorList>
            <person name="Shin Y."/>
            <person name="Park W."/>
        </authorList>
    </citation>
    <scope>NUCLEOTIDE SEQUENCE [LARGE SCALE GENOMIC DNA]</scope>
    <source>
        <strain evidence="9 10">YJ56</strain>
    </source>
</reference>
<dbReference type="AlphaFoldDB" id="A0A6P1NE73"/>
<feature type="domain" description="ABC transmembrane type-1" evidence="8">
    <location>
        <begin position="18"/>
        <end position="206"/>
    </location>
</feature>
<evidence type="ECO:0000256" key="7">
    <source>
        <dbReference type="RuleBase" id="RU363032"/>
    </source>
</evidence>
<dbReference type="InterPro" id="IPR000515">
    <property type="entry name" value="MetI-like"/>
</dbReference>
<dbReference type="SUPFAM" id="SSF161098">
    <property type="entry name" value="MetI-like"/>
    <property type="match status" value="1"/>
</dbReference>
<dbReference type="NCBIfam" id="TIGR01726">
    <property type="entry name" value="HEQRo_perm_3TM"/>
    <property type="match status" value="1"/>
</dbReference>
<keyword evidence="4 7" id="KW-0812">Transmembrane</keyword>
<dbReference type="InterPro" id="IPR043429">
    <property type="entry name" value="ArtM/GltK/GlnP/TcyL/YhdX-like"/>
</dbReference>
<feature type="transmembrane region" description="Helical" evidence="7">
    <location>
        <begin position="187"/>
        <end position="209"/>
    </location>
</feature>
<name>A0A6P1NE73_9MICC</name>
<dbReference type="EMBL" id="CP047898">
    <property type="protein sequence ID" value="QHK18566.1"/>
    <property type="molecule type" value="Genomic_DNA"/>
</dbReference>
<dbReference type="GO" id="GO:0043190">
    <property type="term" value="C:ATP-binding cassette (ABC) transporter complex"/>
    <property type="evidence" value="ECO:0007669"/>
    <property type="project" value="InterPro"/>
</dbReference>
<keyword evidence="6 7" id="KW-0472">Membrane</keyword>
<dbReference type="PROSITE" id="PS50928">
    <property type="entry name" value="ABC_TM1"/>
    <property type="match status" value="1"/>
</dbReference>
<evidence type="ECO:0000256" key="4">
    <source>
        <dbReference type="ARBA" id="ARBA00022692"/>
    </source>
</evidence>
<dbReference type="KEGG" id="psey:GU243_00850"/>
<organism evidence="9 10">
    <name type="scientific">Pseudarthrobacter psychrotolerans</name>
    <dbReference type="NCBI Taxonomy" id="2697569"/>
    <lineage>
        <taxon>Bacteria</taxon>
        <taxon>Bacillati</taxon>
        <taxon>Actinomycetota</taxon>
        <taxon>Actinomycetes</taxon>
        <taxon>Micrococcales</taxon>
        <taxon>Micrococcaceae</taxon>
        <taxon>Pseudarthrobacter</taxon>
    </lineage>
</organism>
<sequence length="244" mass="25945">MYQWLTVFSYLEEFLQAALLTLEVTLLAFALAVVLAIVAALGRDSHRAVLRLVAGFYVEAIRNTPVLLQIFVAYFAIPAMGINLTAFAAGIIALGVNVGAYLTEVFRAGISSVPTGQIEAAGILGLNQHTIFTRVVLPQALRNVYPAVINNLIQILLGTSLLSAIALPELTGAALTINSRTLIFLPVFAMALVLYLVLSNGLSFVGALIGRVAFKPALVLPKATLGARLVARRAASARKKDMAT</sequence>
<dbReference type="Pfam" id="PF00528">
    <property type="entry name" value="BPD_transp_1"/>
    <property type="match status" value="1"/>
</dbReference>
<gene>
    <name evidence="9" type="ORF">GU243_00850</name>
</gene>
<evidence type="ECO:0000256" key="3">
    <source>
        <dbReference type="ARBA" id="ARBA00022475"/>
    </source>
</evidence>
<dbReference type="PANTHER" id="PTHR30614">
    <property type="entry name" value="MEMBRANE COMPONENT OF AMINO ACID ABC TRANSPORTER"/>
    <property type="match status" value="1"/>
</dbReference>
<keyword evidence="5 7" id="KW-1133">Transmembrane helix</keyword>
<keyword evidence="3" id="KW-1003">Cell membrane</keyword>
<accession>A0A6P1NE73</accession>
<dbReference type="GO" id="GO:0006865">
    <property type="term" value="P:amino acid transport"/>
    <property type="evidence" value="ECO:0007669"/>
    <property type="project" value="TreeGrafter"/>
</dbReference>
<evidence type="ECO:0000313" key="10">
    <source>
        <dbReference type="Proteomes" id="UP000464186"/>
    </source>
</evidence>
<dbReference type="InterPro" id="IPR035906">
    <property type="entry name" value="MetI-like_sf"/>
</dbReference>
<comment type="subcellular location">
    <subcellularLocation>
        <location evidence="1 7">Cell membrane</location>
        <topology evidence="1 7">Multi-pass membrane protein</topology>
    </subcellularLocation>
</comment>
<feature type="transmembrane region" description="Helical" evidence="7">
    <location>
        <begin position="20"/>
        <end position="42"/>
    </location>
</feature>
<evidence type="ECO:0000256" key="1">
    <source>
        <dbReference type="ARBA" id="ARBA00004651"/>
    </source>
</evidence>
<evidence type="ECO:0000259" key="8">
    <source>
        <dbReference type="PROSITE" id="PS50928"/>
    </source>
</evidence>
<proteinExistence type="inferred from homology"/>
<keyword evidence="2 7" id="KW-0813">Transport</keyword>